<name>A0AB34IV08_PRYPA</name>
<dbReference type="Gene3D" id="1.10.10.160">
    <property type="match status" value="1"/>
</dbReference>
<dbReference type="InterPro" id="IPR000212">
    <property type="entry name" value="DNA_helicase_UvrD/REP"/>
</dbReference>
<feature type="domain" description="UvrD-like helicase C-terminal" evidence="13">
    <location>
        <begin position="341"/>
        <end position="601"/>
    </location>
</feature>
<dbReference type="GO" id="GO:0043138">
    <property type="term" value="F:3'-5' DNA helicase activity"/>
    <property type="evidence" value="ECO:0007669"/>
    <property type="project" value="UniProtKB-EC"/>
</dbReference>
<proteinExistence type="inferred from homology"/>
<gene>
    <name evidence="14" type="ORF">AB1Y20_008847</name>
</gene>
<feature type="binding site" evidence="11">
    <location>
        <begin position="76"/>
        <end position="83"/>
    </location>
    <ligand>
        <name>ATP</name>
        <dbReference type="ChEBI" id="CHEBI:30616"/>
    </ligand>
</feature>
<comment type="catalytic activity">
    <reaction evidence="10">
        <text>ATP + H2O = ADP + phosphate + H(+)</text>
        <dbReference type="Rhea" id="RHEA:13065"/>
        <dbReference type="ChEBI" id="CHEBI:15377"/>
        <dbReference type="ChEBI" id="CHEBI:15378"/>
        <dbReference type="ChEBI" id="CHEBI:30616"/>
        <dbReference type="ChEBI" id="CHEBI:43474"/>
        <dbReference type="ChEBI" id="CHEBI:456216"/>
        <dbReference type="EC" id="5.6.2.4"/>
    </reaction>
</comment>
<evidence type="ECO:0000256" key="1">
    <source>
        <dbReference type="ARBA" id="ARBA00009922"/>
    </source>
</evidence>
<dbReference type="CDD" id="cd17932">
    <property type="entry name" value="DEXQc_UvrD"/>
    <property type="match status" value="1"/>
</dbReference>
<evidence type="ECO:0000256" key="5">
    <source>
        <dbReference type="ARBA" id="ARBA00022840"/>
    </source>
</evidence>
<dbReference type="EC" id="5.6.2.4" evidence="9"/>
<accession>A0AB34IV08</accession>
<keyword evidence="4 11" id="KW-0347">Helicase</keyword>
<dbReference type="InterPro" id="IPR027417">
    <property type="entry name" value="P-loop_NTPase"/>
</dbReference>
<reference evidence="14 15" key="1">
    <citation type="journal article" date="2024" name="Science">
        <title>Giant polyketide synthase enzymes in the biosynthesis of giant marine polyether toxins.</title>
        <authorList>
            <person name="Fallon T.R."/>
            <person name="Shende V.V."/>
            <person name="Wierzbicki I.H."/>
            <person name="Pendleton A.L."/>
            <person name="Watervoot N.F."/>
            <person name="Auber R.P."/>
            <person name="Gonzalez D.J."/>
            <person name="Wisecaver J.H."/>
            <person name="Moore B.S."/>
        </authorList>
    </citation>
    <scope>NUCLEOTIDE SEQUENCE [LARGE SCALE GENOMIC DNA]</scope>
    <source>
        <strain evidence="14 15">12B1</strain>
    </source>
</reference>
<dbReference type="InterPro" id="IPR014016">
    <property type="entry name" value="UvrD-like_ATP-bd"/>
</dbReference>
<evidence type="ECO:0000256" key="8">
    <source>
        <dbReference type="ARBA" id="ARBA00034617"/>
    </source>
</evidence>
<evidence type="ECO:0000259" key="12">
    <source>
        <dbReference type="PROSITE" id="PS51198"/>
    </source>
</evidence>
<dbReference type="EMBL" id="JBGBPQ010000019">
    <property type="protein sequence ID" value="KAL1505088.1"/>
    <property type="molecule type" value="Genomic_DNA"/>
</dbReference>
<evidence type="ECO:0000256" key="9">
    <source>
        <dbReference type="ARBA" id="ARBA00034808"/>
    </source>
</evidence>
<dbReference type="InterPro" id="IPR014017">
    <property type="entry name" value="DNA_helicase_UvrD-like_C"/>
</dbReference>
<sequence length="910" mass="99823">MYLALLLSVGLSHSTRRVRPSVVSPPRRCLAVHLSALSQQHPPASPEVDLPPSRSTANPLQMEAIRSSSDAVLLLASPGTGKTRVLRARMAYLILVQRVPEEAVLGVTFTSHAAQQLKARVGALAGTTLEHAWLGTFHAICLRILRAHADKLPLPQNFVLVDQRRQLHILQHLMRQVHMLPPTGGSAYSVPSMLQRIQMWKEHGLRHMDIELTPADAAGRAALALYREYQRRLVEQGLLDFTDLTLSVLKLFSQRPDVLQAYRKQFRHVLVDELQDSSATQYELVRRLTSGKDGASVFCAADDDQSIYGWRGARRDNVLRFMRDYPQARVIRMAQSYRCSPHVLAAALPLLAHARPLILKSTFSTAPRASSARVLLHAFWDSAQEAKWICAQIERRRRAGEAYASMAVLVRSHGQLPPIEAALRGAAIPLSTRPLGPIGEWWAAAEVACALAALRMTRSLNDDRASALVLRDWVGLGVLEVSLIDMAERELQHGRWSHLPAARLRTLLHCLRRWRQTARAGGLAPTAKAVVADLTHYMSLEGSLLGSVGSCSLDKLLRLVERCATLRELLAHPLLNQGGGGAAVDELEDAVSLLTIHKAKGLEWETVFLPGWEEGTFPRHPSSSDVDEEWRLAYVALTRCRTLAGITYSRRRESNGQWLPRDPSAFLQVLPGSSVASFAPDNARPFYRGSSGFRASTAAMFRKRAHGAPPQHAAAEGAARGVEIEGIGAAPLALAREELTAARQWTAADGAAEARREGGAAAEVPFGAGVEVKEVYGSPRGGVEAARGTTWVEARGGARPRRELEFVWKRSESGKQELIFFWCTREARDRSEASSQDELEFIWQPGPPIDVPVAAPVDGVACASGPTIKYRPEPFEKCGMEEEALQLLAQLAADATNLASPGTTLGEWML</sequence>
<organism evidence="14 15">
    <name type="scientific">Prymnesium parvum</name>
    <name type="common">Toxic golden alga</name>
    <dbReference type="NCBI Taxonomy" id="97485"/>
    <lineage>
        <taxon>Eukaryota</taxon>
        <taxon>Haptista</taxon>
        <taxon>Haptophyta</taxon>
        <taxon>Prymnesiophyceae</taxon>
        <taxon>Prymnesiales</taxon>
        <taxon>Prymnesiaceae</taxon>
        <taxon>Prymnesium</taxon>
    </lineage>
</organism>
<keyword evidence="15" id="KW-1185">Reference proteome</keyword>
<comment type="similarity">
    <text evidence="1">Belongs to the helicase family. UvrD subfamily.</text>
</comment>
<dbReference type="PROSITE" id="PS51198">
    <property type="entry name" value="UVRD_HELICASE_ATP_BIND"/>
    <property type="match status" value="1"/>
</dbReference>
<comment type="catalytic activity">
    <reaction evidence="8">
        <text>Couples ATP hydrolysis with the unwinding of duplex DNA by translocating in the 3'-5' direction.</text>
        <dbReference type="EC" id="5.6.2.4"/>
    </reaction>
</comment>
<dbReference type="AlphaFoldDB" id="A0AB34IV08"/>
<dbReference type="GO" id="GO:0016787">
    <property type="term" value="F:hydrolase activity"/>
    <property type="evidence" value="ECO:0007669"/>
    <property type="project" value="UniProtKB-UniRule"/>
</dbReference>
<dbReference type="SUPFAM" id="SSF52540">
    <property type="entry name" value="P-loop containing nucleoside triphosphate hydrolases"/>
    <property type="match status" value="1"/>
</dbReference>
<keyword evidence="7" id="KW-0413">Isomerase</keyword>
<dbReference type="Gene3D" id="1.10.486.10">
    <property type="entry name" value="PCRA, domain 4"/>
    <property type="match status" value="1"/>
</dbReference>
<evidence type="ECO:0000259" key="13">
    <source>
        <dbReference type="PROSITE" id="PS51217"/>
    </source>
</evidence>
<dbReference type="InterPro" id="IPR013986">
    <property type="entry name" value="DExx_box_DNA_helicase_dom_sf"/>
</dbReference>
<dbReference type="Pfam" id="PF13361">
    <property type="entry name" value="UvrD_C"/>
    <property type="match status" value="2"/>
</dbReference>
<evidence type="ECO:0000256" key="2">
    <source>
        <dbReference type="ARBA" id="ARBA00022741"/>
    </source>
</evidence>
<dbReference type="GO" id="GO:0033202">
    <property type="term" value="C:DNA helicase complex"/>
    <property type="evidence" value="ECO:0007669"/>
    <property type="project" value="TreeGrafter"/>
</dbReference>
<evidence type="ECO:0000313" key="14">
    <source>
        <dbReference type="EMBL" id="KAL1505088.1"/>
    </source>
</evidence>
<evidence type="ECO:0000256" key="6">
    <source>
        <dbReference type="ARBA" id="ARBA00023125"/>
    </source>
</evidence>
<dbReference type="PANTHER" id="PTHR11070:SF2">
    <property type="entry name" value="ATP-DEPENDENT DNA HELICASE SRS2"/>
    <property type="match status" value="1"/>
</dbReference>
<evidence type="ECO:0000313" key="15">
    <source>
        <dbReference type="Proteomes" id="UP001515480"/>
    </source>
</evidence>
<dbReference type="GO" id="GO:0003677">
    <property type="term" value="F:DNA binding"/>
    <property type="evidence" value="ECO:0007669"/>
    <property type="project" value="UniProtKB-KW"/>
</dbReference>
<keyword evidence="2 11" id="KW-0547">Nucleotide-binding</keyword>
<dbReference type="PANTHER" id="PTHR11070">
    <property type="entry name" value="UVRD / RECB / PCRA DNA HELICASE FAMILY MEMBER"/>
    <property type="match status" value="1"/>
</dbReference>
<dbReference type="GO" id="GO:0000725">
    <property type="term" value="P:recombinational repair"/>
    <property type="evidence" value="ECO:0007669"/>
    <property type="project" value="TreeGrafter"/>
</dbReference>
<dbReference type="Pfam" id="PF00580">
    <property type="entry name" value="UvrD-helicase"/>
    <property type="match status" value="1"/>
</dbReference>
<feature type="domain" description="UvrD-like helicase ATP-binding" evidence="12">
    <location>
        <begin position="55"/>
        <end position="340"/>
    </location>
</feature>
<evidence type="ECO:0000256" key="3">
    <source>
        <dbReference type="ARBA" id="ARBA00022801"/>
    </source>
</evidence>
<comment type="caution">
    <text evidence="14">The sequence shown here is derived from an EMBL/GenBank/DDBJ whole genome shotgun (WGS) entry which is preliminary data.</text>
</comment>
<dbReference type="GO" id="GO:0005829">
    <property type="term" value="C:cytosol"/>
    <property type="evidence" value="ECO:0007669"/>
    <property type="project" value="TreeGrafter"/>
</dbReference>
<keyword evidence="3 11" id="KW-0378">Hydrolase</keyword>
<keyword evidence="6" id="KW-0238">DNA-binding</keyword>
<evidence type="ECO:0000256" key="4">
    <source>
        <dbReference type="ARBA" id="ARBA00022806"/>
    </source>
</evidence>
<dbReference type="Gene3D" id="3.40.50.300">
    <property type="entry name" value="P-loop containing nucleotide triphosphate hydrolases"/>
    <property type="match status" value="2"/>
</dbReference>
<evidence type="ECO:0000256" key="11">
    <source>
        <dbReference type="PROSITE-ProRule" id="PRU00560"/>
    </source>
</evidence>
<keyword evidence="5 11" id="KW-0067">ATP-binding</keyword>
<protein>
    <recommendedName>
        <fullName evidence="9">DNA 3'-5' helicase</fullName>
        <ecNumber evidence="9">5.6.2.4</ecNumber>
    </recommendedName>
</protein>
<evidence type="ECO:0000256" key="7">
    <source>
        <dbReference type="ARBA" id="ARBA00023235"/>
    </source>
</evidence>
<dbReference type="PROSITE" id="PS51217">
    <property type="entry name" value="UVRD_HELICASE_CTER"/>
    <property type="match status" value="1"/>
</dbReference>
<dbReference type="GO" id="GO:0005524">
    <property type="term" value="F:ATP binding"/>
    <property type="evidence" value="ECO:0007669"/>
    <property type="project" value="UniProtKB-UniRule"/>
</dbReference>
<dbReference type="Proteomes" id="UP001515480">
    <property type="component" value="Unassembled WGS sequence"/>
</dbReference>
<evidence type="ECO:0000256" key="10">
    <source>
        <dbReference type="ARBA" id="ARBA00048988"/>
    </source>
</evidence>